<evidence type="ECO:0000256" key="3">
    <source>
        <dbReference type="PIRSR" id="PIRSR039026-2"/>
    </source>
</evidence>
<dbReference type="AlphaFoldDB" id="A0A0F5YA14"/>
<reference evidence="5 6" key="1">
    <citation type="submission" date="2015-06" db="EMBL/GenBank/DDBJ databases">
        <title>Draft genome assembly of filamentous brackish cyanobacterium Limnoraphis robusta strain CS-951.</title>
        <authorList>
            <person name="Willis A."/>
            <person name="Parks M."/>
            <person name="Burford M.A."/>
        </authorList>
    </citation>
    <scope>NUCLEOTIDE SEQUENCE [LARGE SCALE GENOMIC DNA]</scope>
    <source>
        <strain evidence="5 6">CS-951</strain>
    </source>
</reference>
<dbReference type="GO" id="GO:0031317">
    <property type="term" value="C:tripartite ATP-independent periplasmic transporter complex"/>
    <property type="evidence" value="ECO:0007669"/>
    <property type="project" value="InterPro"/>
</dbReference>
<dbReference type="CDD" id="cd13682">
    <property type="entry name" value="PBP2_TRAP_alpha-ketoacid"/>
    <property type="match status" value="1"/>
</dbReference>
<keyword evidence="3" id="KW-0479">Metal-binding</keyword>
<dbReference type="InterPro" id="IPR018389">
    <property type="entry name" value="DctP_fam"/>
</dbReference>
<protein>
    <submittedName>
        <fullName evidence="5">ABC transporter substrate-binding protein</fullName>
    </submittedName>
</protein>
<organism evidence="5 6">
    <name type="scientific">Limnoraphis robusta CS-951</name>
    <dbReference type="NCBI Taxonomy" id="1637645"/>
    <lineage>
        <taxon>Bacteria</taxon>
        <taxon>Bacillati</taxon>
        <taxon>Cyanobacteriota</taxon>
        <taxon>Cyanophyceae</taxon>
        <taxon>Oscillatoriophycideae</taxon>
        <taxon>Oscillatoriales</taxon>
        <taxon>Sirenicapillariaceae</taxon>
        <taxon>Limnoraphis</taxon>
    </lineage>
</organism>
<accession>A0A0F5YA14</accession>
<dbReference type="GO" id="GO:0046872">
    <property type="term" value="F:metal ion binding"/>
    <property type="evidence" value="ECO:0007669"/>
    <property type="project" value="UniProtKB-KW"/>
</dbReference>
<evidence type="ECO:0000256" key="2">
    <source>
        <dbReference type="PIRSR" id="PIRSR039026-1"/>
    </source>
</evidence>
<feature type="chain" id="PRO_5002498037" evidence="4">
    <location>
        <begin position="22"/>
        <end position="375"/>
    </location>
</feature>
<dbReference type="PANTHER" id="PTHR33376">
    <property type="match status" value="1"/>
</dbReference>
<evidence type="ECO:0000313" key="6">
    <source>
        <dbReference type="Proteomes" id="UP000033607"/>
    </source>
</evidence>
<dbReference type="EMBL" id="LATL02000286">
    <property type="protein sequence ID" value="KKD35776.1"/>
    <property type="molecule type" value="Genomic_DNA"/>
</dbReference>
<feature type="binding site" evidence="2">
    <location>
        <position position="184"/>
    </location>
    <ligand>
        <name>substrate</name>
    </ligand>
</feature>
<comment type="caution">
    <text evidence="5">The sequence shown here is derived from an EMBL/GenBank/DDBJ whole genome shotgun (WGS) entry which is preliminary data.</text>
</comment>
<feature type="signal peptide" evidence="4">
    <location>
        <begin position="1"/>
        <end position="21"/>
    </location>
</feature>
<gene>
    <name evidence="5" type="ORF">WN50_23345</name>
</gene>
<dbReference type="PANTHER" id="PTHR33376:SF5">
    <property type="entry name" value="EXTRACYTOPLASMIC SOLUTE RECEPTOR PROTEIN"/>
    <property type="match status" value="1"/>
</dbReference>
<dbReference type="GO" id="GO:0015849">
    <property type="term" value="P:organic acid transport"/>
    <property type="evidence" value="ECO:0007669"/>
    <property type="project" value="InterPro"/>
</dbReference>
<dbReference type="NCBIfam" id="NF037995">
    <property type="entry name" value="TRAP_S1"/>
    <property type="match status" value="1"/>
</dbReference>
<dbReference type="PATRIC" id="fig|1637645.4.peg.5642"/>
<dbReference type="InterPro" id="IPR038404">
    <property type="entry name" value="TRAP_DctP_sf"/>
</dbReference>
<feature type="binding site" evidence="3">
    <location>
        <position position="247"/>
    </location>
    <ligand>
        <name>substrate</name>
    </ligand>
</feature>
<feature type="binding site" evidence="3">
    <location>
        <position position="221"/>
    </location>
    <ligand>
        <name>substrate</name>
    </ligand>
</feature>
<evidence type="ECO:0000313" key="5">
    <source>
        <dbReference type="EMBL" id="KKD35776.1"/>
    </source>
</evidence>
<dbReference type="GO" id="GO:0055085">
    <property type="term" value="P:transmembrane transport"/>
    <property type="evidence" value="ECO:0007669"/>
    <property type="project" value="InterPro"/>
</dbReference>
<dbReference type="PROSITE" id="PS51257">
    <property type="entry name" value="PROKAR_LIPOPROTEIN"/>
    <property type="match status" value="1"/>
</dbReference>
<dbReference type="RefSeq" id="WP_046281000.1">
    <property type="nucleotide sequence ID" value="NZ_LATL02000286.1"/>
</dbReference>
<dbReference type="GO" id="GO:0043177">
    <property type="term" value="F:organic acid binding"/>
    <property type="evidence" value="ECO:0007669"/>
    <property type="project" value="InterPro"/>
</dbReference>
<dbReference type="Proteomes" id="UP000033607">
    <property type="component" value="Unassembled WGS sequence"/>
</dbReference>
<dbReference type="Pfam" id="PF03480">
    <property type="entry name" value="DctP"/>
    <property type="match status" value="1"/>
</dbReference>
<sequence>MKRRILLSYAATATATTAALAACSPTNTTSTTAGALPNVRWKMATSWPTSLKTLYGAAQRVAQRVSEMTDGRFTIQVFAAGEIVPGLQVLDAVQQGTVECGHSASYYYIGKNPALAFGTAVPFGLNAQQQNAWLYHGGGLELIQKLYSDFNTIAFPSGNSGVQMGGWFKREVNKVSDLQGLKMRIPGLGGEVLSRLGVNVQVLPGGEIFLALERGAIDAAEWVGPFDDEKLGLNKAAKFYYYPGWWEPGSTFDLQINLTAWNKLPKEYQEIVKAASIQANMECLAIYDTENPIALKRMMEGGTQLKAFSSEIMTAAQQQAFAIYEENASKDATFKTVYEQWKKFRESIYPWSAVSELAYGNFTMGPALQSITGKS</sequence>
<dbReference type="PIRSF" id="PIRSF039026">
    <property type="entry name" value="SiaP"/>
    <property type="match status" value="1"/>
</dbReference>
<feature type="binding site" evidence="2">
    <location>
        <position position="163"/>
    </location>
    <ligand>
        <name>substrate</name>
    </ligand>
</feature>
<feature type="binding site" evidence="3">
    <location>
        <position position="222"/>
    </location>
    <ligand>
        <name>Na(+)</name>
        <dbReference type="ChEBI" id="CHEBI:29101"/>
    </ligand>
</feature>
<evidence type="ECO:0000256" key="4">
    <source>
        <dbReference type="SAM" id="SignalP"/>
    </source>
</evidence>
<proteinExistence type="predicted"/>
<dbReference type="Gene3D" id="3.40.190.10">
    <property type="entry name" value="Periplasmic binding protein-like II"/>
    <property type="match status" value="1"/>
</dbReference>
<dbReference type="OrthoDB" id="9780733at2"/>
<keyword evidence="1 4" id="KW-0732">Signal</keyword>
<dbReference type="InterPro" id="IPR026289">
    <property type="entry name" value="SBP_TakP-like"/>
</dbReference>
<name>A0A0F5YA14_9CYAN</name>
<dbReference type="Gene3D" id="3.40.190.170">
    <property type="entry name" value="Bacterial extracellular solute-binding protein, family 7"/>
    <property type="match status" value="1"/>
</dbReference>
<evidence type="ECO:0000256" key="1">
    <source>
        <dbReference type="ARBA" id="ARBA00022729"/>
    </source>
</evidence>
<dbReference type="InterPro" id="IPR041722">
    <property type="entry name" value="TakP/all3028"/>
</dbReference>